<dbReference type="InterPro" id="IPR005171">
    <property type="entry name" value="Cyt_c_oxidase_su4_prok"/>
</dbReference>
<evidence type="ECO:0000256" key="6">
    <source>
        <dbReference type="SAM" id="Phobius"/>
    </source>
</evidence>
<dbReference type="OrthoDB" id="2989516at2"/>
<dbReference type="Pfam" id="PF03626">
    <property type="entry name" value="COX4_pro"/>
    <property type="match status" value="1"/>
</dbReference>
<keyword evidence="3 6" id="KW-0812">Transmembrane</keyword>
<feature type="transmembrane region" description="Helical" evidence="6">
    <location>
        <begin position="29"/>
        <end position="48"/>
    </location>
</feature>
<evidence type="ECO:0000256" key="2">
    <source>
        <dbReference type="ARBA" id="ARBA00022475"/>
    </source>
</evidence>
<protein>
    <submittedName>
        <fullName evidence="7">Cytochrome B6</fullName>
    </submittedName>
</protein>
<dbReference type="EMBL" id="QCZG01000001">
    <property type="protein sequence ID" value="PWA13381.1"/>
    <property type="molecule type" value="Genomic_DNA"/>
</dbReference>
<evidence type="ECO:0000313" key="8">
    <source>
        <dbReference type="Proteomes" id="UP000245998"/>
    </source>
</evidence>
<evidence type="ECO:0000256" key="3">
    <source>
        <dbReference type="ARBA" id="ARBA00022692"/>
    </source>
</evidence>
<organism evidence="7 8">
    <name type="scientific">Pueribacillus theae</name>
    <dbReference type="NCBI Taxonomy" id="2171751"/>
    <lineage>
        <taxon>Bacteria</taxon>
        <taxon>Bacillati</taxon>
        <taxon>Bacillota</taxon>
        <taxon>Bacilli</taxon>
        <taxon>Bacillales</taxon>
        <taxon>Bacillaceae</taxon>
        <taxon>Pueribacillus</taxon>
    </lineage>
</organism>
<keyword evidence="5 6" id="KW-0472">Membrane</keyword>
<dbReference type="RefSeq" id="WP_116552886.1">
    <property type="nucleotide sequence ID" value="NZ_QCZG01000001.1"/>
</dbReference>
<comment type="caution">
    <text evidence="7">The sequence shown here is derived from an EMBL/GenBank/DDBJ whole genome shotgun (WGS) entry which is preliminary data.</text>
</comment>
<keyword evidence="4 6" id="KW-1133">Transmembrane helix</keyword>
<dbReference type="Proteomes" id="UP000245998">
    <property type="component" value="Unassembled WGS sequence"/>
</dbReference>
<feature type="transmembrane region" description="Helical" evidence="6">
    <location>
        <begin position="54"/>
        <end position="76"/>
    </location>
</feature>
<evidence type="ECO:0000256" key="1">
    <source>
        <dbReference type="ARBA" id="ARBA00004651"/>
    </source>
</evidence>
<comment type="subcellular location">
    <subcellularLocation>
        <location evidence="1">Cell membrane</location>
        <topology evidence="1">Multi-pass membrane protein</topology>
    </subcellularLocation>
</comment>
<dbReference type="GO" id="GO:0005886">
    <property type="term" value="C:plasma membrane"/>
    <property type="evidence" value="ECO:0007669"/>
    <property type="project" value="UniProtKB-SubCell"/>
</dbReference>
<evidence type="ECO:0000313" key="7">
    <source>
        <dbReference type="EMBL" id="PWA13381.1"/>
    </source>
</evidence>
<accession>A0A2U1K765</accession>
<proteinExistence type="predicted"/>
<evidence type="ECO:0000256" key="5">
    <source>
        <dbReference type="ARBA" id="ARBA00023136"/>
    </source>
</evidence>
<gene>
    <name evidence="7" type="ORF">DCC39_00370</name>
</gene>
<evidence type="ECO:0000256" key="4">
    <source>
        <dbReference type="ARBA" id="ARBA00022989"/>
    </source>
</evidence>
<reference evidence="7 8" key="1">
    <citation type="submission" date="2018-04" db="EMBL/GenBank/DDBJ databases">
        <title>Camelliibacillus theae gen. nov., sp. nov., isolated from Pu'er tea.</title>
        <authorList>
            <person name="Niu L."/>
        </authorList>
    </citation>
    <scope>NUCLEOTIDE SEQUENCE [LARGE SCALE GENOMIC DNA]</scope>
    <source>
        <strain evidence="7 8">T8</strain>
    </source>
</reference>
<feature type="transmembrane region" description="Helical" evidence="6">
    <location>
        <begin position="88"/>
        <end position="108"/>
    </location>
</feature>
<name>A0A2U1K765_9BACI</name>
<keyword evidence="8" id="KW-1185">Reference proteome</keyword>
<sequence length="109" mass="12295">MVEENKDLNSPKMTLEEEIEYKSEMKLQLISFAMMIILTIVAFAAVASDAITPAFKAIFVLIMAGIQFVFQVYVFMHMGQKNHEFPTLAIWTGFFVALLCIVGIAALIW</sequence>
<dbReference type="AlphaFoldDB" id="A0A2U1K765"/>
<keyword evidence="2" id="KW-1003">Cell membrane</keyword>